<evidence type="ECO:0008006" key="2">
    <source>
        <dbReference type="Google" id="ProtNLM"/>
    </source>
</evidence>
<accession>A0A6H1ZMH7</accession>
<dbReference type="PROSITE" id="PS51257">
    <property type="entry name" value="PROKAR_LIPOPROTEIN"/>
    <property type="match status" value="1"/>
</dbReference>
<gene>
    <name evidence="1" type="ORF">TM448A00967_0004</name>
</gene>
<reference evidence="1" key="1">
    <citation type="submission" date="2020-03" db="EMBL/GenBank/DDBJ databases">
        <title>The deep terrestrial virosphere.</title>
        <authorList>
            <person name="Holmfeldt K."/>
            <person name="Nilsson E."/>
            <person name="Simone D."/>
            <person name="Lopez-Fernandez M."/>
            <person name="Wu X."/>
            <person name="de Brujin I."/>
            <person name="Lundin D."/>
            <person name="Andersson A."/>
            <person name="Bertilsson S."/>
            <person name="Dopson M."/>
        </authorList>
    </citation>
    <scope>NUCLEOTIDE SEQUENCE</scope>
    <source>
        <strain evidence="1">TM448A00967</strain>
    </source>
</reference>
<dbReference type="EMBL" id="MT144086">
    <property type="protein sequence ID" value="QJA48475.1"/>
    <property type="molecule type" value="Genomic_DNA"/>
</dbReference>
<evidence type="ECO:0000313" key="1">
    <source>
        <dbReference type="EMBL" id="QJA48475.1"/>
    </source>
</evidence>
<protein>
    <recommendedName>
        <fullName evidence="2">Lipoprotein SmpA/OmlA domain-containing protein</fullName>
    </recommendedName>
</protein>
<dbReference type="AlphaFoldDB" id="A0A6H1ZMH7"/>
<organism evidence="1">
    <name type="scientific">viral metagenome</name>
    <dbReference type="NCBI Taxonomy" id="1070528"/>
    <lineage>
        <taxon>unclassified sequences</taxon>
        <taxon>metagenomes</taxon>
        <taxon>organismal metagenomes</taxon>
    </lineage>
</organism>
<sequence length="108" mass="11408">MRAQMKRLAVAFTALTLFAGGGGCVSMGTNYDPVAVSQIAPGTPMAEVIALLGEPNSRTTLPDGATHLMWLHSTGTAWGTAESRAAVLSFDRQGKFIQVVTTNQTRIN</sequence>
<proteinExistence type="predicted"/>
<name>A0A6H1ZMH7_9ZZZZ</name>